<proteinExistence type="predicted"/>
<dbReference type="VEuPathDB" id="TriTrypDB:LpyrH10_29_0470"/>
<accession>A0A0M9FRL3</accession>
<evidence type="ECO:0000313" key="1">
    <source>
        <dbReference type="EMBL" id="KPA74446.1"/>
    </source>
</evidence>
<dbReference type="Proteomes" id="UP000037923">
    <property type="component" value="Unassembled WGS sequence"/>
</dbReference>
<organism evidence="1 2">
    <name type="scientific">Leptomonas pyrrhocoris</name>
    <name type="common">Firebug parasite</name>
    <dbReference type="NCBI Taxonomy" id="157538"/>
    <lineage>
        <taxon>Eukaryota</taxon>
        <taxon>Discoba</taxon>
        <taxon>Euglenozoa</taxon>
        <taxon>Kinetoplastea</taxon>
        <taxon>Metakinetoplastina</taxon>
        <taxon>Trypanosomatida</taxon>
        <taxon>Trypanosomatidae</taxon>
        <taxon>Leishmaniinae</taxon>
        <taxon>Leptomonas</taxon>
    </lineage>
</organism>
<keyword evidence="2" id="KW-1185">Reference proteome</keyword>
<evidence type="ECO:0000313" key="2">
    <source>
        <dbReference type="Proteomes" id="UP000037923"/>
    </source>
</evidence>
<reference evidence="1 2" key="1">
    <citation type="submission" date="2015-07" db="EMBL/GenBank/DDBJ databases">
        <title>High-quality genome of monoxenous trypanosomatid Leptomonas pyrrhocoris.</title>
        <authorList>
            <person name="Flegontov P."/>
            <person name="Butenko A."/>
            <person name="Firsov S."/>
            <person name="Vlcek C."/>
            <person name="Logacheva M.D."/>
            <person name="Field M."/>
            <person name="Filatov D."/>
            <person name="Flegontova O."/>
            <person name="Gerasimov E."/>
            <person name="Jackson A.P."/>
            <person name="Kelly S."/>
            <person name="Opperdoes F."/>
            <person name="O'Reilly A."/>
            <person name="Votypka J."/>
            <person name="Yurchenko V."/>
            <person name="Lukes J."/>
        </authorList>
    </citation>
    <scope>NUCLEOTIDE SEQUENCE [LARGE SCALE GENOMIC DNA]</scope>
    <source>
        <strain evidence="1">H10</strain>
    </source>
</reference>
<dbReference type="RefSeq" id="XP_015652885.1">
    <property type="nucleotide sequence ID" value="XM_015808432.1"/>
</dbReference>
<dbReference type="GeneID" id="26909415"/>
<dbReference type="EMBL" id="LGTL01000029">
    <property type="protein sequence ID" value="KPA74446.1"/>
    <property type="molecule type" value="Genomic_DNA"/>
</dbReference>
<dbReference type="OrthoDB" id="258780at2759"/>
<sequence length="186" mass="20873">MQQVIVRKQGRYDYSHWSSRVLTLVPVTGMLQLSKKGSPNQIDYHAMQPTRIEVWPHYDRKYVEEDFDSLSAKLTIRLVGSAFPNTAAASSRRVSRMVNSAGVGCDEAWVLRFTSLGALEEALLALEKLTQLHSCETSDGSFGDATKAEPCAQLPMSAKELFDPIRRAWLQEQWKKQDKNDAVGAL</sequence>
<dbReference type="AlphaFoldDB" id="A0A0M9FRL3"/>
<comment type="caution">
    <text evidence="1">The sequence shown here is derived from an EMBL/GenBank/DDBJ whole genome shotgun (WGS) entry which is preliminary data.</text>
</comment>
<protein>
    <submittedName>
        <fullName evidence="1">Uncharacterized protein</fullName>
    </submittedName>
</protein>
<name>A0A0M9FRL3_LEPPY</name>
<gene>
    <name evidence="1" type="ORF">ABB37_09132</name>
</gene>